<protein>
    <submittedName>
        <fullName evidence="1">Uncharacterized protein</fullName>
    </submittedName>
</protein>
<evidence type="ECO:0000313" key="1">
    <source>
        <dbReference type="EMBL" id="KAF7682878.1"/>
    </source>
</evidence>
<organism evidence="1 2">
    <name type="scientific">Astathelohania contejeani</name>
    <dbReference type="NCBI Taxonomy" id="164912"/>
    <lineage>
        <taxon>Eukaryota</taxon>
        <taxon>Fungi</taxon>
        <taxon>Fungi incertae sedis</taxon>
        <taxon>Microsporidia</taxon>
        <taxon>Astathelohaniidae</taxon>
        <taxon>Astathelohania</taxon>
    </lineage>
</organism>
<proteinExistence type="predicted"/>
<name>A0ABQ7HXH8_9MICR</name>
<dbReference type="Proteomes" id="UP001516464">
    <property type="component" value="Unassembled WGS sequence"/>
</dbReference>
<sequence length="387" mass="46000">MDLTGKEFTRKELEEIITNSKDSKWWNKNKDEIKDKLRPEILIDELKYHITKENTAGILKLLERMEVHVEESLLLDCLEVPCNINMQVYYSIFSLYQKGLISEECLERCKEYFSDLPTESIEECEKKYISTKIEFDRYNFKKSREDLLKVKDRKEEIFTLYKSMKPIGIRELRRGKGIDFDLTYAFVINVDDLFDISNYHPAIREEAYKLYDIIDYCRYKFDDIAGGFRFYSLGEEFPKQTRQAVCLDDMRRLFLSNTLSYYVDLKLLIALDKSFRRRFVKLRHALINFGDIMPVYLVSNSSLQQVLSEVITFNLNYVKPENIISFKGIFMDRFIKNVITEHNPKKIFWFGASNAVKFAGPDKPISLRISDLEEMADNFRVRYRTEE</sequence>
<comment type="caution">
    <text evidence="1">The sequence shown here is derived from an EMBL/GenBank/DDBJ whole genome shotgun (WGS) entry which is preliminary data.</text>
</comment>
<accession>A0ABQ7HXH8</accession>
<reference evidence="1 2" key="1">
    <citation type="submission" date="2019-01" db="EMBL/GenBank/DDBJ databases">
        <title>Genomes sequencing and comparative genomics of infectious freshwater microsporidia, Cucumispora dikerogammari and Thelohania contejeani.</title>
        <authorList>
            <person name="Cormier A."/>
            <person name="Giraud I."/>
            <person name="Wattier R."/>
            <person name="Teixeira M."/>
            <person name="Grandjean F."/>
            <person name="Rigaud T."/>
            <person name="Cordaux R."/>
        </authorList>
    </citation>
    <scope>NUCLEOTIDE SEQUENCE [LARGE SCALE GENOMIC DNA]</scope>
    <source>
        <strain evidence="1">T1</strain>
        <tissue evidence="1">Spores</tissue>
    </source>
</reference>
<keyword evidence="2" id="KW-1185">Reference proteome</keyword>
<dbReference type="EMBL" id="SBIQ01000164">
    <property type="protein sequence ID" value="KAF7682878.1"/>
    <property type="molecule type" value="Genomic_DNA"/>
</dbReference>
<gene>
    <name evidence="1" type="ORF">TCON_1905</name>
</gene>
<evidence type="ECO:0000313" key="2">
    <source>
        <dbReference type="Proteomes" id="UP001516464"/>
    </source>
</evidence>